<keyword evidence="2" id="KW-0611">Plant defense</keyword>
<proteinExistence type="predicted"/>
<reference evidence="4 5" key="1">
    <citation type="submission" date="2024-11" db="EMBL/GenBank/DDBJ databases">
        <title>A near-complete genome assembly of Cinchona calisaya.</title>
        <authorList>
            <person name="Lian D.C."/>
            <person name="Zhao X.W."/>
            <person name="Wei L."/>
        </authorList>
    </citation>
    <scope>NUCLEOTIDE SEQUENCE [LARGE SCALE GENOMIC DNA]</scope>
    <source>
        <tissue evidence="4">Nenye</tissue>
    </source>
</reference>
<feature type="domain" description="R13L1/DRL21-like LRR repeat region" evidence="3">
    <location>
        <begin position="317"/>
        <end position="380"/>
    </location>
</feature>
<sequence>MVTKNHLPLLCNLVKIKLKSLSYCKQIPSLGDLPNLQVIEMDKLGSVECIGNEFYGCTNLDGASSSSNRHEATVTTLFPALRELVLRHMNGLSKWSDAMIQSYSSSIKLFPLLEELSLDSLRKLALLPNLGDLKYLRRLNIDGCGNLIRLPISKGLKSLQNLTIVRCPNLTSLFSEYFYEGLQGFGSIESIYLVGCPNLVGVPEIHSLHSLRRLLIDGCDRVFASWTRLETLTTVEGLTIISSAPFLPTDLQYLTSLTSLTIGINYDDGDNEPLDYFPWHNSKSGSSSSDNNIQPCFVSLKSLELRGWRNLKSLPEQIQYISALRDLTIDHFDGLEVLPEWLGNIPCLEKLKIWNCENLKQLPEAMKCLTCLQQLSIWNCPLLAERFTEDSGTEWHKIAHIPNIDI</sequence>
<dbReference type="PANTHER" id="PTHR36766:SF70">
    <property type="entry name" value="DISEASE RESISTANCE PROTEIN RGA4"/>
    <property type="match status" value="1"/>
</dbReference>
<dbReference type="AlphaFoldDB" id="A0ABD2XTM1"/>
<dbReference type="SUPFAM" id="SSF52058">
    <property type="entry name" value="L domain-like"/>
    <property type="match status" value="1"/>
</dbReference>
<keyword evidence="1" id="KW-0433">Leucine-rich repeat</keyword>
<comment type="caution">
    <text evidence="4">The sequence shown here is derived from an EMBL/GenBank/DDBJ whole genome shotgun (WGS) entry which is preliminary data.</text>
</comment>
<gene>
    <name evidence="4" type="ORF">ACH5RR_040319</name>
</gene>
<accession>A0ABD2XTM1</accession>
<dbReference type="Gene3D" id="3.80.10.10">
    <property type="entry name" value="Ribonuclease Inhibitor"/>
    <property type="match status" value="2"/>
</dbReference>
<dbReference type="EMBL" id="JBJUIK010000017">
    <property type="protein sequence ID" value="KAL3497587.1"/>
    <property type="molecule type" value="Genomic_DNA"/>
</dbReference>
<evidence type="ECO:0000313" key="4">
    <source>
        <dbReference type="EMBL" id="KAL3497587.1"/>
    </source>
</evidence>
<evidence type="ECO:0000313" key="5">
    <source>
        <dbReference type="Proteomes" id="UP001630127"/>
    </source>
</evidence>
<name>A0ABD2XTM1_9GENT</name>
<keyword evidence="5" id="KW-1185">Reference proteome</keyword>
<dbReference type="Pfam" id="PF25019">
    <property type="entry name" value="LRR_R13L1-DRL21"/>
    <property type="match status" value="1"/>
</dbReference>
<protein>
    <recommendedName>
        <fullName evidence="3">R13L1/DRL21-like LRR repeat region domain-containing protein</fullName>
    </recommendedName>
</protein>
<dbReference type="InterPro" id="IPR056789">
    <property type="entry name" value="LRR_R13L1-DRL21"/>
</dbReference>
<organism evidence="4 5">
    <name type="scientific">Cinchona calisaya</name>
    <dbReference type="NCBI Taxonomy" id="153742"/>
    <lineage>
        <taxon>Eukaryota</taxon>
        <taxon>Viridiplantae</taxon>
        <taxon>Streptophyta</taxon>
        <taxon>Embryophyta</taxon>
        <taxon>Tracheophyta</taxon>
        <taxon>Spermatophyta</taxon>
        <taxon>Magnoliopsida</taxon>
        <taxon>eudicotyledons</taxon>
        <taxon>Gunneridae</taxon>
        <taxon>Pentapetalae</taxon>
        <taxon>asterids</taxon>
        <taxon>lamiids</taxon>
        <taxon>Gentianales</taxon>
        <taxon>Rubiaceae</taxon>
        <taxon>Cinchonoideae</taxon>
        <taxon>Cinchoneae</taxon>
        <taxon>Cinchona</taxon>
    </lineage>
</organism>
<dbReference type="GO" id="GO:0006952">
    <property type="term" value="P:defense response"/>
    <property type="evidence" value="ECO:0007669"/>
    <property type="project" value="UniProtKB-KW"/>
</dbReference>
<evidence type="ECO:0000256" key="1">
    <source>
        <dbReference type="ARBA" id="ARBA00022614"/>
    </source>
</evidence>
<evidence type="ECO:0000256" key="2">
    <source>
        <dbReference type="ARBA" id="ARBA00022821"/>
    </source>
</evidence>
<evidence type="ECO:0000259" key="3">
    <source>
        <dbReference type="Pfam" id="PF25019"/>
    </source>
</evidence>
<dbReference type="PANTHER" id="PTHR36766">
    <property type="entry name" value="PLANT BROAD-SPECTRUM MILDEW RESISTANCE PROTEIN RPW8"/>
    <property type="match status" value="1"/>
</dbReference>
<dbReference type="Proteomes" id="UP001630127">
    <property type="component" value="Unassembled WGS sequence"/>
</dbReference>
<dbReference type="InterPro" id="IPR032675">
    <property type="entry name" value="LRR_dom_sf"/>
</dbReference>